<dbReference type="Gene3D" id="3.20.20.120">
    <property type="entry name" value="Enolase-like C-terminal domain"/>
    <property type="match status" value="1"/>
</dbReference>
<keyword evidence="3 5" id="KW-0460">Magnesium</keyword>
<dbReference type="Pfam" id="PF13378">
    <property type="entry name" value="MR_MLE_C"/>
    <property type="match status" value="1"/>
</dbReference>
<dbReference type="Gene3D" id="3.30.390.10">
    <property type="entry name" value="Enolase-like, N-terminal domain"/>
    <property type="match status" value="1"/>
</dbReference>
<comment type="similarity">
    <text evidence="1 5">Belongs to the mandelate racemase/muconate lactonizing enzyme family.</text>
</comment>
<protein>
    <recommendedName>
        <fullName evidence="5">Dipeptide epimerase</fullName>
        <ecNumber evidence="5">5.1.1.-</ecNumber>
    </recommendedName>
</protein>
<dbReference type="EC" id="5.1.1.-" evidence="5"/>
<dbReference type="SFLD" id="SFLDS00001">
    <property type="entry name" value="Enolase"/>
    <property type="match status" value="1"/>
</dbReference>
<evidence type="ECO:0000313" key="8">
    <source>
        <dbReference type="Proteomes" id="UP000831495"/>
    </source>
</evidence>
<dbReference type="InterPro" id="IPR036849">
    <property type="entry name" value="Enolase-like_C_sf"/>
</dbReference>
<dbReference type="SUPFAM" id="SSF51604">
    <property type="entry name" value="Enolase C-terminal domain-like"/>
    <property type="match status" value="1"/>
</dbReference>
<dbReference type="RefSeq" id="WP_249513728.1">
    <property type="nucleotide sequence ID" value="NZ_CP093366.1"/>
</dbReference>
<comment type="cofactor">
    <cofactor evidence="5">
        <name>Mg(2+)</name>
        <dbReference type="ChEBI" id="CHEBI:18420"/>
    </cofactor>
    <text evidence="5">Binds 1 Mg(2+) ion per subunit.</text>
</comment>
<organism evidence="7 8">
    <name type="scientific">Bombilactobacillus folatiphilus</name>
    <dbReference type="NCBI Taxonomy" id="2923362"/>
    <lineage>
        <taxon>Bacteria</taxon>
        <taxon>Bacillati</taxon>
        <taxon>Bacillota</taxon>
        <taxon>Bacilli</taxon>
        <taxon>Lactobacillales</taxon>
        <taxon>Lactobacillaceae</taxon>
        <taxon>Bombilactobacillus</taxon>
    </lineage>
</organism>
<proteinExistence type="inferred from homology"/>
<dbReference type="SMART" id="SM00922">
    <property type="entry name" value="MR_MLE"/>
    <property type="match status" value="1"/>
</dbReference>
<dbReference type="InterPro" id="IPR029017">
    <property type="entry name" value="Enolase-like_N"/>
</dbReference>
<feature type="domain" description="Mandelate racemase/muconate lactonizing enzyme C-terminal" evidence="6">
    <location>
        <begin position="144"/>
        <end position="244"/>
    </location>
</feature>
<evidence type="ECO:0000256" key="5">
    <source>
        <dbReference type="RuleBase" id="RU366006"/>
    </source>
</evidence>
<keyword evidence="4 5" id="KW-0413">Isomerase</keyword>
<evidence type="ECO:0000313" key="7">
    <source>
        <dbReference type="EMBL" id="UQS81464.1"/>
    </source>
</evidence>
<evidence type="ECO:0000256" key="2">
    <source>
        <dbReference type="ARBA" id="ARBA00022723"/>
    </source>
</evidence>
<dbReference type="PANTHER" id="PTHR48073:SF2">
    <property type="entry name" value="O-SUCCINYLBENZOATE SYNTHASE"/>
    <property type="match status" value="1"/>
</dbReference>
<name>A0ABY4P774_9LACO</name>
<evidence type="ECO:0000256" key="3">
    <source>
        <dbReference type="ARBA" id="ARBA00022842"/>
    </source>
</evidence>
<keyword evidence="2 5" id="KW-0479">Metal-binding</keyword>
<reference evidence="7" key="1">
    <citation type="journal article" date="2022" name="Int. J. Syst. Evol. Microbiol.">
        <title>Apilactobacillus apisilvae sp. nov., Nicolia spurrieriana gen. nov. sp. nov., Bombilactobacillus folatiphilus sp. nov. and Bombilactobacillus thymidiniphilus sp. nov., four new lactic acid bacterial isolates from stingless bees Tetragonula carbonaria and Austroplebeia australis.</title>
        <authorList>
            <person name="Oliphant S.A."/>
            <person name="Watson-Haigh N.S."/>
            <person name="Sumby K.M."/>
            <person name="Gardner J."/>
            <person name="Groom S."/>
            <person name="Jiranek V."/>
        </authorList>
    </citation>
    <scope>NUCLEOTIDE SEQUENCE</scope>
    <source>
        <strain evidence="7">SG4_D2</strain>
    </source>
</reference>
<dbReference type="SFLD" id="SFLDG00180">
    <property type="entry name" value="muconate_cycloisomerase"/>
    <property type="match status" value="1"/>
</dbReference>
<dbReference type="EMBL" id="CP093366">
    <property type="protein sequence ID" value="UQS81464.1"/>
    <property type="molecule type" value="Genomic_DNA"/>
</dbReference>
<dbReference type="InterPro" id="IPR013341">
    <property type="entry name" value="Mandelate_racemase_N_dom"/>
</dbReference>
<dbReference type="PANTHER" id="PTHR48073">
    <property type="entry name" value="O-SUCCINYLBENZOATE SYNTHASE-RELATED"/>
    <property type="match status" value="1"/>
</dbReference>
<dbReference type="CDD" id="cd03319">
    <property type="entry name" value="L-Ala-DL-Glu_epimerase"/>
    <property type="match status" value="1"/>
</dbReference>
<sequence>MTDLIIQDLTCQLLHTELKQPFTTALHKVTEVQAVEVKITLSNGLTGFGTATPNEKVTGDTLATIQQVIIEVLRPCLLHKHFWHWNLLLDDLQNSIIHNTAAKAAVELALYDLRRQIFGVSLTDLLGGHNQKVITDYTISIAKPQIMVQQAQQLDQQGFSALKIKVGQRPILEEISIVNDIASAVCEHHVHLRIDANQAWTVKETLLADQIWYENNLPIDFIEQPVLAQQINAMAKLTAQTHFPIMADESAFSVIDVLNLIEQKACDFVNIKLMKTGGLRNAQQINDLCATAGISCMIGCMIEPINSITAAVAFASANTNIKFVDLDAILMTKTASHNSFLKIDQNILTPK</sequence>
<dbReference type="SFLD" id="SFLDF00009">
    <property type="entry name" value="o-succinylbenzoate_synthase"/>
    <property type="match status" value="1"/>
</dbReference>
<evidence type="ECO:0000256" key="1">
    <source>
        <dbReference type="ARBA" id="ARBA00008031"/>
    </source>
</evidence>
<gene>
    <name evidence="7" type="ORF">MOO45_04360</name>
</gene>
<evidence type="ECO:0000256" key="4">
    <source>
        <dbReference type="ARBA" id="ARBA00023235"/>
    </source>
</evidence>
<dbReference type="InterPro" id="IPR013342">
    <property type="entry name" value="Mandelate_racemase_C"/>
</dbReference>
<keyword evidence="8" id="KW-1185">Reference proteome</keyword>
<dbReference type="Pfam" id="PF02746">
    <property type="entry name" value="MR_MLE_N"/>
    <property type="match status" value="1"/>
</dbReference>
<dbReference type="InterPro" id="IPR029065">
    <property type="entry name" value="Enolase_C-like"/>
</dbReference>
<evidence type="ECO:0000259" key="6">
    <source>
        <dbReference type="SMART" id="SM00922"/>
    </source>
</evidence>
<dbReference type="SUPFAM" id="SSF54826">
    <property type="entry name" value="Enolase N-terminal domain-like"/>
    <property type="match status" value="1"/>
</dbReference>
<dbReference type="InterPro" id="IPR034603">
    <property type="entry name" value="Dipeptide_epimerase"/>
</dbReference>
<accession>A0ABY4P774</accession>
<dbReference type="Proteomes" id="UP000831495">
    <property type="component" value="Chromosome"/>
</dbReference>